<dbReference type="InterPro" id="IPR017871">
    <property type="entry name" value="ABC_transporter-like_CS"/>
</dbReference>
<keyword evidence="2" id="KW-0813">Transport</keyword>
<dbReference type="InterPro" id="IPR025302">
    <property type="entry name" value="DrrA1/2-like_C"/>
</dbReference>
<keyword evidence="7" id="KW-1185">Reference proteome</keyword>
<dbReference type="PROSITE" id="PS50893">
    <property type="entry name" value="ABC_TRANSPORTER_2"/>
    <property type="match status" value="1"/>
</dbReference>
<reference evidence="6 7" key="1">
    <citation type="submission" date="2021-01" db="EMBL/GenBank/DDBJ databases">
        <title>Genomic Encyclopedia of Type Strains, Phase IV (KMG-IV): sequencing the most valuable type-strain genomes for metagenomic binning, comparative biology and taxonomic classification.</title>
        <authorList>
            <person name="Goeker M."/>
        </authorList>
    </citation>
    <scope>NUCLEOTIDE SEQUENCE [LARGE SCALE GENOMIC DNA]</scope>
    <source>
        <strain evidence="6 7">DSM 105453</strain>
    </source>
</reference>
<comment type="caution">
    <text evidence="6">The sequence shown here is derived from an EMBL/GenBank/DDBJ whole genome shotgun (WGS) entry which is preliminary data.</text>
</comment>
<dbReference type="PANTHER" id="PTHR43335">
    <property type="entry name" value="ABC TRANSPORTER, ATP-BINDING PROTEIN"/>
    <property type="match status" value="1"/>
</dbReference>
<evidence type="ECO:0000256" key="1">
    <source>
        <dbReference type="ARBA" id="ARBA00005417"/>
    </source>
</evidence>
<proteinExistence type="inferred from homology"/>
<feature type="domain" description="ABC transporter" evidence="5">
    <location>
        <begin position="3"/>
        <end position="227"/>
    </location>
</feature>
<gene>
    <name evidence="6" type="ORF">JOC94_002263</name>
</gene>
<name>A0ABS2R9J8_9BACI</name>
<dbReference type="InterPro" id="IPR003439">
    <property type="entry name" value="ABC_transporter-like_ATP-bd"/>
</dbReference>
<dbReference type="PANTHER" id="PTHR43335:SF11">
    <property type="entry name" value="ABC TRANSPORTER RELATED"/>
    <property type="match status" value="1"/>
</dbReference>
<dbReference type="Pfam" id="PF13732">
    <property type="entry name" value="DrrA1-3_C"/>
    <property type="match status" value="1"/>
</dbReference>
<organism evidence="6 7">
    <name type="scientific">Siminovitchia thermophila</name>
    <dbReference type="NCBI Taxonomy" id="1245522"/>
    <lineage>
        <taxon>Bacteria</taxon>
        <taxon>Bacillati</taxon>
        <taxon>Bacillota</taxon>
        <taxon>Bacilli</taxon>
        <taxon>Bacillales</taxon>
        <taxon>Bacillaceae</taxon>
        <taxon>Siminovitchia</taxon>
    </lineage>
</organism>
<dbReference type="SUPFAM" id="SSF52540">
    <property type="entry name" value="P-loop containing nucleoside triphosphate hydrolases"/>
    <property type="match status" value="1"/>
</dbReference>
<protein>
    <submittedName>
        <fullName evidence="6">ABC-2 type transport system ATP-binding protein</fullName>
    </submittedName>
</protein>
<evidence type="ECO:0000256" key="4">
    <source>
        <dbReference type="ARBA" id="ARBA00022840"/>
    </source>
</evidence>
<comment type="similarity">
    <text evidence="1">Belongs to the ABC transporter superfamily.</text>
</comment>
<accession>A0ABS2R9J8</accession>
<evidence type="ECO:0000259" key="5">
    <source>
        <dbReference type="PROSITE" id="PS50893"/>
    </source>
</evidence>
<dbReference type="CDD" id="cd03230">
    <property type="entry name" value="ABC_DR_subfamily_A"/>
    <property type="match status" value="1"/>
</dbReference>
<evidence type="ECO:0000256" key="2">
    <source>
        <dbReference type="ARBA" id="ARBA00022448"/>
    </source>
</evidence>
<dbReference type="EMBL" id="JAFBFH010000013">
    <property type="protein sequence ID" value="MBM7715276.1"/>
    <property type="molecule type" value="Genomic_DNA"/>
</dbReference>
<dbReference type="Gene3D" id="3.40.50.300">
    <property type="entry name" value="P-loop containing nucleotide triphosphate hydrolases"/>
    <property type="match status" value="1"/>
</dbReference>
<sequence>MILSAEKLVKTFKLHTAVDQVNITMKEKECVALLGPNGSGKTTTLKMLSGLLTPDSGRIIFLGKTNINRQHIGYLPQYPSFFPWMTAEQYLHFSGNLSGVPKKILRERVEEMLAFAGLEDAKKKQIGGFSGGMKQRLGLAQALLHKPKLLILDEPVSALDPTGRRDVLMMMNELKTKMSILFSTHVLHDAEQICDDIVVLKDGKVKWAGPLSSLKRDHLGSSFILETEEDLKGWLGTRKYVKDVFFPTPKTAQFMLEKPNDRNRLLTECMENGLTITRFSILEQTLEDAYMELIQE</sequence>
<dbReference type="Pfam" id="PF00005">
    <property type="entry name" value="ABC_tran"/>
    <property type="match status" value="1"/>
</dbReference>
<dbReference type="Proteomes" id="UP000823485">
    <property type="component" value="Unassembled WGS sequence"/>
</dbReference>
<dbReference type="InterPro" id="IPR027417">
    <property type="entry name" value="P-loop_NTPase"/>
</dbReference>
<evidence type="ECO:0000313" key="7">
    <source>
        <dbReference type="Proteomes" id="UP000823485"/>
    </source>
</evidence>
<evidence type="ECO:0000313" key="6">
    <source>
        <dbReference type="EMBL" id="MBM7715276.1"/>
    </source>
</evidence>
<keyword evidence="3" id="KW-0547">Nucleotide-binding</keyword>
<dbReference type="InterPro" id="IPR003593">
    <property type="entry name" value="AAA+_ATPase"/>
</dbReference>
<dbReference type="SMART" id="SM00382">
    <property type="entry name" value="AAA"/>
    <property type="match status" value="1"/>
</dbReference>
<dbReference type="GO" id="GO:0005524">
    <property type="term" value="F:ATP binding"/>
    <property type="evidence" value="ECO:0007669"/>
    <property type="project" value="UniProtKB-KW"/>
</dbReference>
<keyword evidence="4 6" id="KW-0067">ATP-binding</keyword>
<dbReference type="PROSITE" id="PS00211">
    <property type="entry name" value="ABC_TRANSPORTER_1"/>
    <property type="match status" value="1"/>
</dbReference>
<evidence type="ECO:0000256" key="3">
    <source>
        <dbReference type="ARBA" id="ARBA00022741"/>
    </source>
</evidence>